<protein>
    <recommendedName>
        <fullName evidence="3">Cysteine desulfurase</fullName>
    </recommendedName>
</protein>
<dbReference type="InterPro" id="IPR035942">
    <property type="entry name" value="Lp2179-like_sf"/>
</dbReference>
<dbReference type="Gene3D" id="3.30.1820.10">
    <property type="entry name" value="Lp2179-like"/>
    <property type="match status" value="1"/>
</dbReference>
<dbReference type="RefSeq" id="WP_057906870.1">
    <property type="nucleotide sequence ID" value="NZ_AYYZ01000029.1"/>
</dbReference>
<dbReference type="Pfam" id="PF08866">
    <property type="entry name" value="DUF1831"/>
    <property type="match status" value="1"/>
</dbReference>
<dbReference type="STRING" id="1423820.FC64_GL001016"/>
<name>A0A0R1ZBR9_9LACO</name>
<dbReference type="PATRIC" id="fig|1423820.4.peg.1040"/>
<evidence type="ECO:0000313" key="1">
    <source>
        <dbReference type="EMBL" id="KRM51823.1"/>
    </source>
</evidence>
<gene>
    <name evidence="1" type="ORF">FC64_GL001016</name>
</gene>
<keyword evidence="2" id="KW-1185">Reference proteome</keyword>
<evidence type="ECO:0000313" key="2">
    <source>
        <dbReference type="Proteomes" id="UP000051291"/>
    </source>
</evidence>
<dbReference type="Proteomes" id="UP000051291">
    <property type="component" value="Unassembled WGS sequence"/>
</dbReference>
<dbReference type="SUPFAM" id="SSF160800">
    <property type="entry name" value="Lp2179-like"/>
    <property type="match status" value="1"/>
</dbReference>
<organism evidence="1 2">
    <name type="scientific">Ligilactobacillus araffinosus DSM 20653</name>
    <dbReference type="NCBI Taxonomy" id="1423820"/>
    <lineage>
        <taxon>Bacteria</taxon>
        <taxon>Bacillati</taxon>
        <taxon>Bacillota</taxon>
        <taxon>Bacilli</taxon>
        <taxon>Lactobacillales</taxon>
        <taxon>Lactobacillaceae</taxon>
        <taxon>Ligilactobacillus</taxon>
    </lineage>
</organism>
<proteinExistence type="predicted"/>
<dbReference type="InterPro" id="IPR014965">
    <property type="entry name" value="Amino_acid_metab_prot_put"/>
</dbReference>
<accession>A0A0R1ZBR9</accession>
<reference evidence="1 2" key="1">
    <citation type="journal article" date="2015" name="Genome Announc.">
        <title>Expanding the biotechnology potential of lactobacilli through comparative genomics of 213 strains and associated genera.</title>
        <authorList>
            <person name="Sun Z."/>
            <person name="Harris H.M."/>
            <person name="McCann A."/>
            <person name="Guo C."/>
            <person name="Argimon S."/>
            <person name="Zhang W."/>
            <person name="Yang X."/>
            <person name="Jeffery I.B."/>
            <person name="Cooney J.C."/>
            <person name="Kagawa T.F."/>
            <person name="Liu W."/>
            <person name="Song Y."/>
            <person name="Salvetti E."/>
            <person name="Wrobel A."/>
            <person name="Rasinkangas P."/>
            <person name="Parkhill J."/>
            <person name="Rea M.C."/>
            <person name="O'Sullivan O."/>
            <person name="Ritari J."/>
            <person name="Douillard F.P."/>
            <person name="Paul Ross R."/>
            <person name="Yang R."/>
            <person name="Briner A.E."/>
            <person name="Felis G.E."/>
            <person name="de Vos W.M."/>
            <person name="Barrangou R."/>
            <person name="Klaenhammer T.R."/>
            <person name="Caufield P.W."/>
            <person name="Cui Y."/>
            <person name="Zhang H."/>
            <person name="O'Toole P.W."/>
        </authorList>
    </citation>
    <scope>NUCLEOTIDE SEQUENCE [LARGE SCALE GENOMIC DNA]</scope>
    <source>
        <strain evidence="1 2">DSM 20653</strain>
    </source>
</reference>
<sequence>MAFTEVNQIKGDNQKYRLSPEIKKYSLRDVGFMETKTGKFELERSLDPNSPYNQGFKFKMTVEADLKKFKMATLTANGMREVDVHKGKDVDTHLEQLNFILDNLIERQIIEKV</sequence>
<dbReference type="AlphaFoldDB" id="A0A0R1ZBR9"/>
<dbReference type="EMBL" id="AYYZ01000029">
    <property type="protein sequence ID" value="KRM51823.1"/>
    <property type="molecule type" value="Genomic_DNA"/>
</dbReference>
<comment type="caution">
    <text evidence="1">The sequence shown here is derived from an EMBL/GenBank/DDBJ whole genome shotgun (WGS) entry which is preliminary data.</text>
</comment>
<evidence type="ECO:0008006" key="3">
    <source>
        <dbReference type="Google" id="ProtNLM"/>
    </source>
</evidence>